<dbReference type="EMBL" id="BOOY01000014">
    <property type="protein sequence ID" value="GIJ02649.1"/>
    <property type="molecule type" value="Genomic_DNA"/>
</dbReference>
<dbReference type="GO" id="GO:0003677">
    <property type="term" value="F:DNA binding"/>
    <property type="evidence" value="ECO:0007669"/>
    <property type="project" value="InterPro"/>
</dbReference>
<protein>
    <submittedName>
        <fullName evidence="3">XRE family transcriptional regulator</fullName>
    </submittedName>
</protein>
<keyword evidence="4" id="KW-1185">Reference proteome</keyword>
<comment type="caution">
    <text evidence="3">The sequence shown here is derived from an EMBL/GenBank/DDBJ whole genome shotgun (WGS) entry which is preliminary data.</text>
</comment>
<dbReference type="InterPro" id="IPR010982">
    <property type="entry name" value="Lambda_DNA-bd_dom_sf"/>
</dbReference>
<feature type="region of interest" description="Disordered" evidence="1">
    <location>
        <begin position="282"/>
        <end position="306"/>
    </location>
</feature>
<dbReference type="Gene3D" id="3.40.50.300">
    <property type="entry name" value="P-loop containing nucleotide triphosphate hydrolases"/>
    <property type="match status" value="1"/>
</dbReference>
<proteinExistence type="predicted"/>
<dbReference type="SMART" id="SM00382">
    <property type="entry name" value="AAA"/>
    <property type="match status" value="1"/>
</dbReference>
<dbReference type="InterPro" id="IPR003593">
    <property type="entry name" value="AAA+_ATPase"/>
</dbReference>
<name>A0A8J3Y778_9ACTN</name>
<dbReference type="CDD" id="cd00093">
    <property type="entry name" value="HTH_XRE"/>
    <property type="match status" value="1"/>
</dbReference>
<dbReference type="AlphaFoldDB" id="A0A8J3Y778"/>
<dbReference type="Pfam" id="PF13560">
    <property type="entry name" value="HTH_31"/>
    <property type="match status" value="1"/>
</dbReference>
<dbReference type="Gene3D" id="1.25.40.10">
    <property type="entry name" value="Tetratricopeptide repeat domain"/>
    <property type="match status" value="1"/>
</dbReference>
<dbReference type="InterPro" id="IPR011990">
    <property type="entry name" value="TPR-like_helical_dom_sf"/>
</dbReference>
<dbReference type="InterPro" id="IPR027417">
    <property type="entry name" value="P-loop_NTPase"/>
</dbReference>
<dbReference type="PROSITE" id="PS50943">
    <property type="entry name" value="HTH_CROC1"/>
    <property type="match status" value="1"/>
</dbReference>
<dbReference type="Proteomes" id="UP000652013">
    <property type="component" value="Unassembled WGS sequence"/>
</dbReference>
<dbReference type="PANTHER" id="PTHR47691">
    <property type="entry name" value="REGULATOR-RELATED"/>
    <property type="match status" value="1"/>
</dbReference>
<dbReference type="SUPFAM" id="SSF47413">
    <property type="entry name" value="lambda repressor-like DNA-binding domains"/>
    <property type="match status" value="1"/>
</dbReference>
<dbReference type="InterPro" id="IPR001387">
    <property type="entry name" value="Cro/C1-type_HTH"/>
</dbReference>
<accession>A0A8J3Y778</accession>
<evidence type="ECO:0000256" key="1">
    <source>
        <dbReference type="SAM" id="MobiDB-lite"/>
    </source>
</evidence>
<dbReference type="Gene3D" id="1.10.260.40">
    <property type="entry name" value="lambda repressor-like DNA-binding domains"/>
    <property type="match status" value="1"/>
</dbReference>
<sequence length="887" mass="92054">MSTLSTVMAEHGAGRGPGFGAVLRARRRGSGLTQAELAERAGIGVRTVRDLERGHASRPQRTTVELLATALNLAGAARAEFLAAARGQAPEVSGPPPVAPLPPVPGLVGRDADVAELTARLTAGDRAGGGGPLQGVTLVGLAGVGKTSLALTVAHALAERHPGGVPGVVVSDVSTAADVLTTIAAVYRVGRPDDLVARLAGTPGLVLVDAVERAPDAVAEALQWLAAKVPTVRFLATGRHPIGVPGEQVWPVAPLEVPPPDLVAAGPEPDLMPVSGAGSSMLPLPALSPDPEPAAETAEAAPPDPPAAVAAYPAAALFLDRLARVRREPLSAAEVPALVTLLRRLGGLPLALELAAARGRVLTVTEILDRYGDRVLDLTGLSAGPGVGATAPDAAVTLAGAAGVEAVSLRDAVAASYRLLEPDERRGLRLLAVFRNRWSVELAEQMLTGGGCPADPVALLDRLLELGLLGVRGSGAFRFRLLDVVRDFGVERAAARGERAGISRLHAEVLARFAERIAPDLAGSRPADAMAQLDDVNADVGAALAHAAGDDPVTALRLAAALPRWWRFRGRDRLGRQWLRRLLDDPRTAGAAPELRAWAQVGLAQLALEHGAAADEIGSARAALDAFTRLDDVPGQFAARTLLAGLCTAVGGYDEARGHAEEVLALAGRTGRIRDMAVAQNNLAWHELRAGDVPAARQRLTAVDRLAAQAGEHRLRAVALANLADVARLDGSLAEAETMARRAVSTLDDLGAPAHRRRALATAGLALAEAGRVVEATEVLADLRRTSAELDGPAAMVEGAVAEVRGQRERARRSYGTAARWFEHGSDPRDTAEALACLAGVTAGEVRQVVLECLGKVCRANGIVLLPRQRTRAALADGEQLPTRDTA</sequence>
<evidence type="ECO:0000313" key="4">
    <source>
        <dbReference type="Proteomes" id="UP000652013"/>
    </source>
</evidence>
<dbReference type="SUPFAM" id="SSF48452">
    <property type="entry name" value="TPR-like"/>
    <property type="match status" value="1"/>
</dbReference>
<gene>
    <name evidence="3" type="ORF">Sya03_20010</name>
</gene>
<feature type="domain" description="HTH cro/C1-type" evidence="2">
    <location>
        <begin position="23"/>
        <end position="78"/>
    </location>
</feature>
<evidence type="ECO:0000259" key="2">
    <source>
        <dbReference type="PROSITE" id="PS50943"/>
    </source>
</evidence>
<organism evidence="3 4">
    <name type="scientific">Spirilliplanes yamanashiensis</name>
    <dbReference type="NCBI Taxonomy" id="42233"/>
    <lineage>
        <taxon>Bacteria</taxon>
        <taxon>Bacillati</taxon>
        <taxon>Actinomycetota</taxon>
        <taxon>Actinomycetes</taxon>
        <taxon>Micromonosporales</taxon>
        <taxon>Micromonosporaceae</taxon>
        <taxon>Spirilliplanes</taxon>
    </lineage>
</organism>
<feature type="compositionally biased region" description="Low complexity" evidence="1">
    <location>
        <begin position="294"/>
        <end position="306"/>
    </location>
</feature>
<dbReference type="SMART" id="SM00530">
    <property type="entry name" value="HTH_XRE"/>
    <property type="match status" value="1"/>
</dbReference>
<reference evidence="3" key="1">
    <citation type="submission" date="2021-01" db="EMBL/GenBank/DDBJ databases">
        <title>Whole genome shotgun sequence of Spirilliplanes yamanashiensis NBRC 15828.</title>
        <authorList>
            <person name="Komaki H."/>
            <person name="Tamura T."/>
        </authorList>
    </citation>
    <scope>NUCLEOTIDE SEQUENCE</scope>
    <source>
        <strain evidence="3">NBRC 15828</strain>
    </source>
</reference>
<dbReference type="SUPFAM" id="SSF52540">
    <property type="entry name" value="P-loop containing nucleoside triphosphate hydrolases"/>
    <property type="match status" value="1"/>
</dbReference>
<evidence type="ECO:0000313" key="3">
    <source>
        <dbReference type="EMBL" id="GIJ02649.1"/>
    </source>
</evidence>
<dbReference type="PANTHER" id="PTHR47691:SF3">
    <property type="entry name" value="HTH-TYPE TRANSCRIPTIONAL REGULATOR RV0890C-RELATED"/>
    <property type="match status" value="1"/>
</dbReference>